<dbReference type="NCBIfam" id="TIGR00634">
    <property type="entry name" value="recN"/>
    <property type="match status" value="1"/>
</dbReference>
<evidence type="ECO:0000256" key="9">
    <source>
        <dbReference type="PIRNR" id="PIRNR003128"/>
    </source>
</evidence>
<dbReference type="SUPFAM" id="SSF52540">
    <property type="entry name" value="P-loop containing nucleoside triphosphate hydrolases"/>
    <property type="match status" value="1"/>
</dbReference>
<reference evidence="13 14" key="1">
    <citation type="submission" date="2018-03" db="EMBL/GenBank/DDBJ databases">
        <title>Genome sequencing of Ottowia sp.</title>
        <authorList>
            <person name="Kim S.-J."/>
            <person name="Heo J."/>
            <person name="Kwon S.-W."/>
        </authorList>
    </citation>
    <scope>NUCLEOTIDE SEQUENCE [LARGE SCALE GENOMIC DNA]</scope>
    <source>
        <strain evidence="13 14">KADR8-3</strain>
    </source>
</reference>
<dbReference type="GO" id="GO:0006310">
    <property type="term" value="P:DNA recombination"/>
    <property type="evidence" value="ECO:0007669"/>
    <property type="project" value="InterPro"/>
</dbReference>
<accession>A0A2S0MHM9</accession>
<evidence type="ECO:0000256" key="5">
    <source>
        <dbReference type="ARBA" id="ARBA00022763"/>
    </source>
</evidence>
<dbReference type="PANTHER" id="PTHR11059">
    <property type="entry name" value="DNA REPAIR PROTEIN RECN"/>
    <property type="match status" value="1"/>
</dbReference>
<evidence type="ECO:0000256" key="1">
    <source>
        <dbReference type="ARBA" id="ARBA00003618"/>
    </source>
</evidence>
<dbReference type="InterPro" id="IPR027417">
    <property type="entry name" value="P-loop_NTPase"/>
</dbReference>
<keyword evidence="6" id="KW-0067">ATP-binding</keyword>
<keyword evidence="5 9" id="KW-0227">DNA damage</keyword>
<dbReference type="GO" id="GO:0043590">
    <property type="term" value="C:bacterial nucleoid"/>
    <property type="evidence" value="ECO:0007669"/>
    <property type="project" value="TreeGrafter"/>
</dbReference>
<dbReference type="Pfam" id="PF02463">
    <property type="entry name" value="SMC_N"/>
    <property type="match status" value="1"/>
</dbReference>
<sequence length="577" mass="60989">MALRHLSLRDFVIVEALELDLEAGFTALTGETGAGKSILIDALQLVLGGRGDALWVREGQARCDLAAEFDTPDAAAPWLVEQGFDHDGEALLLRRTIDAAGKSRAWINGSSATLGQLRELGEWLVDIHGQHAWQSLTRPAAVRALLDGYAGADLRPTQAAWDAWQQAQSALAKAQGDQANLSRERERLLWQIGELDKLAPADDEWEELNQRHTRLSNAQTLIDGAEAAASALEGDDDGAALSSLTRALNQLQALQAIEPEFQAVADVLEASIAQAQDAAHSLHAYLRRAEADPQNLAALDERVSLWLSLARRYSRPPEELPALLKAWRQELAALEASGDLQQLESQVAQTRAAYEAAAQTVSRLRAKAAPRLAAAVTAAMQTLGMQGGVFAVALDRLARPAAHGLESVQFLVSAHAGSAPRAIDRVASGGELSRLALAIAVTTSELGSAGTLVFDEVDSGVGGAVATTVGRLLQRLGRDRQVLCVTHLPQVAACADHHLLVRKQSAAKGTTSHVAPIAGQARTAEVARMLGGERLSETSLAHAQEMLDAPADAAPAAASPSSSSSSPAAPRGRKSRA</sequence>
<dbReference type="Gene3D" id="3.40.50.300">
    <property type="entry name" value="P-loop containing nucleotide triphosphate hydrolases"/>
    <property type="match status" value="2"/>
</dbReference>
<dbReference type="GO" id="GO:0009432">
    <property type="term" value="P:SOS response"/>
    <property type="evidence" value="ECO:0007669"/>
    <property type="project" value="TreeGrafter"/>
</dbReference>
<feature type="region of interest" description="Disordered" evidence="11">
    <location>
        <begin position="537"/>
        <end position="577"/>
    </location>
</feature>
<keyword evidence="10" id="KW-0175">Coiled coil</keyword>
<dbReference type="NCBIfam" id="NF008121">
    <property type="entry name" value="PRK10869.1"/>
    <property type="match status" value="1"/>
</dbReference>
<protein>
    <recommendedName>
        <fullName evidence="3 9">DNA repair protein RecN</fullName>
    </recommendedName>
    <alternativeName>
        <fullName evidence="8 9">Recombination protein N</fullName>
    </alternativeName>
</protein>
<comment type="function">
    <text evidence="1 9">May be involved in recombinational repair of damaged DNA.</text>
</comment>
<keyword evidence="4" id="KW-0547">Nucleotide-binding</keyword>
<dbReference type="KEGG" id="otk:C6570_15030"/>
<feature type="compositionally biased region" description="Low complexity" evidence="11">
    <location>
        <begin position="548"/>
        <end position="570"/>
    </location>
</feature>
<evidence type="ECO:0000256" key="7">
    <source>
        <dbReference type="ARBA" id="ARBA00023204"/>
    </source>
</evidence>
<evidence type="ECO:0000313" key="13">
    <source>
        <dbReference type="EMBL" id="AVO35390.1"/>
    </source>
</evidence>
<evidence type="ECO:0000259" key="12">
    <source>
        <dbReference type="Pfam" id="PF02463"/>
    </source>
</evidence>
<dbReference type="PIRSF" id="PIRSF003128">
    <property type="entry name" value="RecN"/>
    <property type="match status" value="1"/>
</dbReference>
<evidence type="ECO:0000256" key="6">
    <source>
        <dbReference type="ARBA" id="ARBA00022840"/>
    </source>
</evidence>
<evidence type="ECO:0000256" key="2">
    <source>
        <dbReference type="ARBA" id="ARBA00009441"/>
    </source>
</evidence>
<dbReference type="RefSeq" id="WP_106703938.1">
    <property type="nucleotide sequence ID" value="NZ_CP027666.1"/>
</dbReference>
<dbReference type="GO" id="GO:0006281">
    <property type="term" value="P:DNA repair"/>
    <property type="evidence" value="ECO:0007669"/>
    <property type="project" value="UniProtKB-KW"/>
</dbReference>
<keyword evidence="7 9" id="KW-0234">DNA repair</keyword>
<dbReference type="AlphaFoldDB" id="A0A2S0MHM9"/>
<dbReference type="InterPro" id="IPR004604">
    <property type="entry name" value="DNA_recomb/repair_RecN"/>
</dbReference>
<evidence type="ECO:0000313" key="14">
    <source>
        <dbReference type="Proteomes" id="UP000239709"/>
    </source>
</evidence>
<dbReference type="CDD" id="cd03241">
    <property type="entry name" value="ABC_RecN"/>
    <property type="match status" value="2"/>
</dbReference>
<evidence type="ECO:0000256" key="3">
    <source>
        <dbReference type="ARBA" id="ARBA00021315"/>
    </source>
</evidence>
<feature type="domain" description="RecF/RecN/SMC N-terminal" evidence="12">
    <location>
        <begin position="4"/>
        <end position="504"/>
    </location>
</feature>
<organism evidence="13 14">
    <name type="scientific">Ottowia oryzae</name>
    <dbReference type="NCBI Taxonomy" id="2109914"/>
    <lineage>
        <taxon>Bacteria</taxon>
        <taxon>Pseudomonadati</taxon>
        <taxon>Pseudomonadota</taxon>
        <taxon>Betaproteobacteria</taxon>
        <taxon>Burkholderiales</taxon>
        <taxon>Comamonadaceae</taxon>
        <taxon>Ottowia</taxon>
    </lineage>
</organism>
<dbReference type="EMBL" id="CP027666">
    <property type="protein sequence ID" value="AVO35390.1"/>
    <property type="molecule type" value="Genomic_DNA"/>
</dbReference>
<dbReference type="FunFam" id="3.40.50.300:FF:000319">
    <property type="entry name" value="DNA repair protein RecN"/>
    <property type="match status" value="1"/>
</dbReference>
<keyword evidence="14" id="KW-1185">Reference proteome</keyword>
<dbReference type="InterPro" id="IPR003395">
    <property type="entry name" value="RecF/RecN/SMC_N"/>
</dbReference>
<dbReference type="GO" id="GO:0005524">
    <property type="term" value="F:ATP binding"/>
    <property type="evidence" value="ECO:0007669"/>
    <property type="project" value="UniProtKB-KW"/>
</dbReference>
<dbReference type="PANTHER" id="PTHR11059:SF0">
    <property type="entry name" value="DNA REPAIR PROTEIN RECN"/>
    <property type="match status" value="1"/>
</dbReference>
<gene>
    <name evidence="13" type="ORF">C6570_15030</name>
</gene>
<feature type="coiled-coil region" evidence="10">
    <location>
        <begin position="333"/>
        <end position="360"/>
    </location>
</feature>
<evidence type="ECO:0000256" key="10">
    <source>
        <dbReference type="SAM" id="Coils"/>
    </source>
</evidence>
<dbReference type="Proteomes" id="UP000239709">
    <property type="component" value="Chromosome"/>
</dbReference>
<evidence type="ECO:0000256" key="8">
    <source>
        <dbReference type="ARBA" id="ARBA00033408"/>
    </source>
</evidence>
<proteinExistence type="inferred from homology"/>
<comment type="similarity">
    <text evidence="2 9">Belongs to the RecN family.</text>
</comment>
<evidence type="ECO:0000256" key="11">
    <source>
        <dbReference type="SAM" id="MobiDB-lite"/>
    </source>
</evidence>
<evidence type="ECO:0000256" key="4">
    <source>
        <dbReference type="ARBA" id="ARBA00022741"/>
    </source>
</evidence>
<dbReference type="OrthoDB" id="9806954at2"/>
<name>A0A2S0MHM9_9BURK</name>